<dbReference type="EMBL" id="CP036273">
    <property type="protein sequence ID" value="QDU18343.1"/>
    <property type="molecule type" value="Genomic_DNA"/>
</dbReference>
<dbReference type="AlphaFoldDB" id="A0A517XLF7"/>
<evidence type="ECO:0000256" key="1">
    <source>
        <dbReference type="SAM" id="SignalP"/>
    </source>
</evidence>
<evidence type="ECO:0000313" key="2">
    <source>
        <dbReference type="EMBL" id="QDU18343.1"/>
    </source>
</evidence>
<sequence length="130" mass="13842" precursor="true">MTQSRRPVPVLLVLTGVLALLAARPPAPPAPDDLDARRRALHAATAAVNRLTDELATGRIGLGDTADCFLDAHAENAALLAGVHTVMRGETLRESVARSLVYRVEAAAERPALRAEYAALFGRPYTPPIL</sequence>
<proteinExistence type="predicted"/>
<accession>A0A517XLF7</accession>
<reference evidence="2 3" key="1">
    <citation type="submission" date="2019-02" db="EMBL/GenBank/DDBJ databases">
        <title>Deep-cultivation of Planctomycetes and their phenomic and genomic characterization uncovers novel biology.</title>
        <authorList>
            <person name="Wiegand S."/>
            <person name="Jogler M."/>
            <person name="Boedeker C."/>
            <person name="Pinto D."/>
            <person name="Vollmers J."/>
            <person name="Rivas-Marin E."/>
            <person name="Kohn T."/>
            <person name="Peeters S.H."/>
            <person name="Heuer A."/>
            <person name="Rast P."/>
            <person name="Oberbeckmann S."/>
            <person name="Bunk B."/>
            <person name="Jeske O."/>
            <person name="Meyerdierks A."/>
            <person name="Storesund J.E."/>
            <person name="Kallscheuer N."/>
            <person name="Luecker S."/>
            <person name="Lage O.M."/>
            <person name="Pohl T."/>
            <person name="Merkel B.J."/>
            <person name="Hornburger P."/>
            <person name="Mueller R.-W."/>
            <person name="Bruemmer F."/>
            <person name="Labrenz M."/>
            <person name="Spormann A.M."/>
            <person name="Op den Camp H."/>
            <person name="Overmann J."/>
            <person name="Amann R."/>
            <person name="Jetten M.S.M."/>
            <person name="Mascher T."/>
            <person name="Medema M.H."/>
            <person name="Devos D.P."/>
            <person name="Kaster A.-K."/>
            <person name="Ovreas L."/>
            <person name="Rohde M."/>
            <person name="Galperin M.Y."/>
            <person name="Jogler C."/>
        </authorList>
    </citation>
    <scope>NUCLEOTIDE SEQUENCE [LARGE SCALE GENOMIC DNA]</scope>
    <source>
        <strain evidence="2 3">ETA_A1</strain>
    </source>
</reference>
<feature type="chain" id="PRO_5021705948" evidence="1">
    <location>
        <begin position="23"/>
        <end position="130"/>
    </location>
</feature>
<feature type="signal peptide" evidence="1">
    <location>
        <begin position="1"/>
        <end position="22"/>
    </location>
</feature>
<name>A0A517XLF7_9BACT</name>
<evidence type="ECO:0000313" key="3">
    <source>
        <dbReference type="Proteomes" id="UP000319576"/>
    </source>
</evidence>
<keyword evidence="1" id="KW-0732">Signal</keyword>
<protein>
    <submittedName>
        <fullName evidence="2">Uncharacterized protein</fullName>
    </submittedName>
</protein>
<organism evidence="2 3">
    <name type="scientific">Urbifossiella limnaea</name>
    <dbReference type="NCBI Taxonomy" id="2528023"/>
    <lineage>
        <taxon>Bacteria</taxon>
        <taxon>Pseudomonadati</taxon>
        <taxon>Planctomycetota</taxon>
        <taxon>Planctomycetia</taxon>
        <taxon>Gemmatales</taxon>
        <taxon>Gemmataceae</taxon>
        <taxon>Urbifossiella</taxon>
    </lineage>
</organism>
<gene>
    <name evidence="2" type="ORF">ETAA1_02280</name>
</gene>
<dbReference type="Proteomes" id="UP000319576">
    <property type="component" value="Chromosome"/>
</dbReference>
<keyword evidence="3" id="KW-1185">Reference proteome</keyword>
<dbReference type="KEGG" id="uli:ETAA1_02280"/>
<dbReference type="RefSeq" id="WP_145233543.1">
    <property type="nucleotide sequence ID" value="NZ_CP036273.1"/>
</dbReference>